<dbReference type="SUPFAM" id="SSF52540">
    <property type="entry name" value="P-loop containing nucleoside triphosphate hydrolases"/>
    <property type="match status" value="1"/>
</dbReference>
<evidence type="ECO:0000256" key="8">
    <source>
        <dbReference type="ARBA" id="ARBA00049244"/>
    </source>
</evidence>
<dbReference type="RefSeq" id="WP_048875185.1">
    <property type="nucleotide sequence ID" value="NZ_CP011126.1"/>
</dbReference>
<organism evidence="11 12">
    <name type="scientific">Candidatus Coxiella mudrowiae</name>
    <dbReference type="NCBI Taxonomy" id="2054173"/>
    <lineage>
        <taxon>Bacteria</taxon>
        <taxon>Pseudomonadati</taxon>
        <taxon>Pseudomonadota</taxon>
        <taxon>Gammaproteobacteria</taxon>
        <taxon>Legionellales</taxon>
        <taxon>Coxiellaceae</taxon>
        <taxon>Coxiella</taxon>
    </lineage>
</organism>
<keyword evidence="5" id="KW-0235">DNA replication</keyword>
<evidence type="ECO:0000256" key="6">
    <source>
        <dbReference type="ARBA" id="ARBA00022932"/>
    </source>
</evidence>
<name>A0ABN4HQU4_9COXI</name>
<dbReference type="Pfam" id="PF06144">
    <property type="entry name" value="DNA_pol3_delta"/>
    <property type="match status" value="1"/>
</dbReference>
<dbReference type="PANTHER" id="PTHR34388">
    <property type="entry name" value="DNA POLYMERASE III SUBUNIT DELTA"/>
    <property type="match status" value="1"/>
</dbReference>
<evidence type="ECO:0000313" key="12">
    <source>
        <dbReference type="Proteomes" id="UP000063965"/>
    </source>
</evidence>
<sequence length="337" mass="38559">MQISSKQLDTHLNQKSLLPIYLICADSPLLVQETRDSIRKAARQQGFQQGELFFIETGFNWKALDTAIDNFNLFSEKTFIEIRNPQAKFDERGTQILLRYLENPPPNKRLLIVTNKLTATQQKTRWYKAVSELGAVIPLWPISTQELPTWIAQRFKKFDLTVDMESINLLAELTEGNLLATQQAIEKLRLLYQNKPIPPQSVSTVINDNACFTVFDLTEAALLGKISRVTRILLALKFVDKEAAPLVLWSLTHELRNLYMLFKELKNGKSLSQLLASQWQTRKQPLKMALSRLNPQLIAKLLQHSKQVDWIIKGIIPGNAWQELETLSLAIAGKELR</sequence>
<dbReference type="InterPro" id="IPR005790">
    <property type="entry name" value="DNA_polIII_delta"/>
</dbReference>
<evidence type="ECO:0000256" key="7">
    <source>
        <dbReference type="ARBA" id="ARBA00034754"/>
    </source>
</evidence>
<dbReference type="Gene3D" id="3.40.50.300">
    <property type="entry name" value="P-loop containing nucleotide triphosphate hydrolases"/>
    <property type="match status" value="1"/>
</dbReference>
<dbReference type="SUPFAM" id="SSF48019">
    <property type="entry name" value="post-AAA+ oligomerization domain-like"/>
    <property type="match status" value="1"/>
</dbReference>
<comment type="similarity">
    <text evidence="7">Belongs to the DNA polymerase HolA subunit family.</text>
</comment>
<dbReference type="InterPro" id="IPR010372">
    <property type="entry name" value="DNA_pol3_delta_N"/>
</dbReference>
<comment type="catalytic activity">
    <reaction evidence="8">
        <text>DNA(n) + a 2'-deoxyribonucleoside 5'-triphosphate = DNA(n+1) + diphosphate</text>
        <dbReference type="Rhea" id="RHEA:22508"/>
        <dbReference type="Rhea" id="RHEA-COMP:17339"/>
        <dbReference type="Rhea" id="RHEA-COMP:17340"/>
        <dbReference type="ChEBI" id="CHEBI:33019"/>
        <dbReference type="ChEBI" id="CHEBI:61560"/>
        <dbReference type="ChEBI" id="CHEBI:173112"/>
        <dbReference type="EC" id="2.7.7.7"/>
    </reaction>
</comment>
<evidence type="ECO:0000256" key="4">
    <source>
        <dbReference type="ARBA" id="ARBA00022695"/>
    </source>
</evidence>
<protein>
    <recommendedName>
        <fullName evidence="2 9">DNA polymerase III subunit delta</fullName>
        <ecNumber evidence="1 9">2.7.7.7</ecNumber>
    </recommendedName>
</protein>
<dbReference type="Proteomes" id="UP000063965">
    <property type="component" value="Chromosome"/>
</dbReference>
<dbReference type="Gene3D" id="1.10.8.60">
    <property type="match status" value="1"/>
</dbReference>
<evidence type="ECO:0000256" key="5">
    <source>
        <dbReference type="ARBA" id="ARBA00022705"/>
    </source>
</evidence>
<evidence type="ECO:0000256" key="1">
    <source>
        <dbReference type="ARBA" id="ARBA00012417"/>
    </source>
</evidence>
<keyword evidence="12" id="KW-1185">Reference proteome</keyword>
<dbReference type="EMBL" id="CP011126">
    <property type="protein sequence ID" value="AKQ33586.1"/>
    <property type="molecule type" value="Genomic_DNA"/>
</dbReference>
<reference evidence="11 12" key="1">
    <citation type="journal article" date="2015" name="Genome Biol. Evol.">
        <title>Distinctive Genome Reduction Rates Revealed by Genomic Analyses of Two Coxiella-Like Endosymbionts in Ticks.</title>
        <authorList>
            <person name="Gottlieb Y."/>
            <person name="Lalzar I."/>
            <person name="Klasson L."/>
        </authorList>
    </citation>
    <scope>NUCLEOTIDE SEQUENCE [LARGE SCALE GENOMIC DNA]</scope>
    <source>
        <strain evidence="11 12">CRt</strain>
    </source>
</reference>
<dbReference type="CDD" id="cd18138">
    <property type="entry name" value="HLD_clamp_pol_III_delta"/>
    <property type="match status" value="1"/>
</dbReference>
<evidence type="ECO:0000259" key="10">
    <source>
        <dbReference type="Pfam" id="PF06144"/>
    </source>
</evidence>
<keyword evidence="6" id="KW-0239">DNA-directed DNA polymerase</keyword>
<dbReference type="EC" id="2.7.7.7" evidence="1 9"/>
<accession>A0ABN4HQU4</accession>
<proteinExistence type="inferred from homology"/>
<evidence type="ECO:0000256" key="9">
    <source>
        <dbReference type="NCBIfam" id="TIGR01128"/>
    </source>
</evidence>
<dbReference type="InterPro" id="IPR008921">
    <property type="entry name" value="DNA_pol3_clamp-load_cplx_C"/>
</dbReference>
<evidence type="ECO:0000313" key="11">
    <source>
        <dbReference type="EMBL" id="AKQ33586.1"/>
    </source>
</evidence>
<keyword evidence="4" id="KW-0548">Nucleotidyltransferase</keyword>
<dbReference type="PANTHER" id="PTHR34388:SF1">
    <property type="entry name" value="DNA POLYMERASE III SUBUNIT DELTA"/>
    <property type="match status" value="1"/>
</dbReference>
<evidence type="ECO:0000256" key="3">
    <source>
        <dbReference type="ARBA" id="ARBA00022679"/>
    </source>
</evidence>
<dbReference type="InterPro" id="IPR027417">
    <property type="entry name" value="P-loop_NTPase"/>
</dbReference>
<feature type="domain" description="DNA polymerase III delta N-terminal" evidence="10">
    <location>
        <begin position="21"/>
        <end position="129"/>
    </location>
</feature>
<dbReference type="Gene3D" id="1.20.272.10">
    <property type="match status" value="1"/>
</dbReference>
<evidence type="ECO:0000256" key="2">
    <source>
        <dbReference type="ARBA" id="ARBA00017703"/>
    </source>
</evidence>
<keyword evidence="3" id="KW-0808">Transferase</keyword>
<dbReference type="NCBIfam" id="TIGR01128">
    <property type="entry name" value="holA"/>
    <property type="match status" value="1"/>
</dbReference>
<gene>
    <name evidence="11" type="primary">holA</name>
    <name evidence="11" type="ORF">CleRT_07730</name>
</gene>